<dbReference type="Gene3D" id="4.10.320.10">
    <property type="entry name" value="E3-binding domain"/>
    <property type="match status" value="1"/>
</dbReference>
<evidence type="ECO:0000256" key="2">
    <source>
        <dbReference type="ARBA" id="ARBA00011484"/>
    </source>
</evidence>
<dbReference type="GO" id="GO:0045254">
    <property type="term" value="C:pyruvate dehydrogenase complex"/>
    <property type="evidence" value="ECO:0007669"/>
    <property type="project" value="UniProtKB-UniRule"/>
</dbReference>
<evidence type="ECO:0000256" key="1">
    <source>
        <dbReference type="ARBA" id="ARBA00007317"/>
    </source>
</evidence>
<dbReference type="InterPro" id="IPR050743">
    <property type="entry name" value="2-oxoacid_DH_E2_comp"/>
</dbReference>
<proteinExistence type="inferred from homology"/>
<dbReference type="InterPro" id="IPR006256">
    <property type="entry name" value="AcTrfase_Pyrv_DH_cplx"/>
</dbReference>
<keyword evidence="5 9" id="KW-0450">Lipoyl</keyword>
<feature type="domain" description="Lipoyl-binding" evidence="10">
    <location>
        <begin position="2"/>
        <end position="75"/>
    </location>
</feature>
<dbReference type="SUPFAM" id="SSF51230">
    <property type="entry name" value="Single hybrid motif"/>
    <property type="match status" value="3"/>
</dbReference>
<protein>
    <recommendedName>
        <fullName evidence="9">Acetyltransferase component of pyruvate dehydrogenase complex</fullName>
        <ecNumber evidence="9">2.3.1.12</ecNumber>
    </recommendedName>
</protein>
<keyword evidence="3 9" id="KW-0808">Transferase</keyword>
<evidence type="ECO:0000256" key="9">
    <source>
        <dbReference type="RuleBase" id="RU361137"/>
    </source>
</evidence>
<comment type="catalytic activity">
    <reaction evidence="8 9">
        <text>N(6)-[(R)-dihydrolipoyl]-L-lysyl-[protein] + acetyl-CoA = N(6)-[(R)-S(8)-acetyldihydrolipoyl]-L-lysyl-[protein] + CoA</text>
        <dbReference type="Rhea" id="RHEA:17017"/>
        <dbReference type="Rhea" id="RHEA-COMP:10475"/>
        <dbReference type="Rhea" id="RHEA-COMP:10478"/>
        <dbReference type="ChEBI" id="CHEBI:57287"/>
        <dbReference type="ChEBI" id="CHEBI:57288"/>
        <dbReference type="ChEBI" id="CHEBI:83100"/>
        <dbReference type="ChEBI" id="CHEBI:83111"/>
        <dbReference type="EC" id="2.3.1.12"/>
    </reaction>
</comment>
<comment type="caution">
    <text evidence="12">The sequence shown here is derived from an EMBL/GenBank/DDBJ whole genome shotgun (WGS) entry which is preliminary data.</text>
</comment>
<dbReference type="InterPro" id="IPR036625">
    <property type="entry name" value="E3-bd_dom_sf"/>
</dbReference>
<name>A0A0L1MFI2_PSESX</name>
<dbReference type="PANTHER" id="PTHR43178:SF2">
    <property type="entry name" value="DIHYDROLIPOYLLYSINE-RESIDUE ACETYLTRANSFERASE COMPONENT OF PYRUVATE DEHYDROGENASE COMPLEX"/>
    <property type="match status" value="1"/>
</dbReference>
<comment type="similarity">
    <text evidence="1 9">Belongs to the 2-oxoacid dehydrogenase family.</text>
</comment>
<dbReference type="PANTHER" id="PTHR43178">
    <property type="entry name" value="DIHYDROLIPOAMIDE ACETYLTRANSFERASE COMPONENT OF PYRUVATE DEHYDROGENASE COMPLEX"/>
    <property type="match status" value="1"/>
</dbReference>
<dbReference type="Pfam" id="PF00198">
    <property type="entry name" value="2-oxoacid_dh"/>
    <property type="match status" value="1"/>
</dbReference>
<dbReference type="GO" id="GO:0004742">
    <property type="term" value="F:dihydrolipoyllysine-residue acetyltransferase activity"/>
    <property type="evidence" value="ECO:0007669"/>
    <property type="project" value="UniProtKB-UniRule"/>
</dbReference>
<dbReference type="EMBL" id="LFQK01000022">
    <property type="protein sequence ID" value="KNH27290.1"/>
    <property type="molecule type" value="Genomic_DNA"/>
</dbReference>
<dbReference type="Proteomes" id="UP000036955">
    <property type="component" value="Unassembled WGS sequence"/>
</dbReference>
<accession>A0A0L1MFI2</accession>
<feature type="domain" description="Lipoyl-binding" evidence="10">
    <location>
        <begin position="112"/>
        <end position="186"/>
    </location>
</feature>
<dbReference type="PATRIC" id="fig|317.197.peg.1752"/>
<dbReference type="InterPro" id="IPR000089">
    <property type="entry name" value="Biotin_lipoyl"/>
</dbReference>
<dbReference type="NCBIfam" id="TIGR01348">
    <property type="entry name" value="PDHac_trf_long"/>
    <property type="match status" value="1"/>
</dbReference>
<dbReference type="Pfam" id="PF02817">
    <property type="entry name" value="E3_binding"/>
    <property type="match status" value="1"/>
</dbReference>
<dbReference type="SUPFAM" id="SSF47005">
    <property type="entry name" value="Peripheral subunit-binding domain of 2-oxo acid dehydrogenase complex"/>
    <property type="match status" value="1"/>
</dbReference>
<dbReference type="InterPro" id="IPR003016">
    <property type="entry name" value="2-oxoA_DH_lipoyl-BS"/>
</dbReference>
<feature type="domain" description="Lipoyl-binding" evidence="10">
    <location>
        <begin position="223"/>
        <end position="297"/>
    </location>
</feature>
<organism evidence="12 13">
    <name type="scientific">Pseudomonas syringae</name>
    <dbReference type="NCBI Taxonomy" id="317"/>
    <lineage>
        <taxon>Bacteria</taxon>
        <taxon>Pseudomonadati</taxon>
        <taxon>Pseudomonadota</taxon>
        <taxon>Gammaproteobacteria</taxon>
        <taxon>Pseudomonadales</taxon>
        <taxon>Pseudomonadaceae</taxon>
        <taxon>Pseudomonas</taxon>
    </lineage>
</organism>
<evidence type="ECO:0000256" key="8">
    <source>
        <dbReference type="ARBA" id="ARBA00048370"/>
    </source>
</evidence>
<dbReference type="GO" id="GO:0031405">
    <property type="term" value="F:lipoic acid binding"/>
    <property type="evidence" value="ECO:0007669"/>
    <property type="project" value="TreeGrafter"/>
</dbReference>
<dbReference type="InterPro" id="IPR023213">
    <property type="entry name" value="CAT-like_dom_sf"/>
</dbReference>
<reference evidence="12 13" key="1">
    <citation type="submission" date="2015-06" db="EMBL/GenBank/DDBJ databases">
        <authorList>
            <person name="Hoefler B.C."/>
            <person name="Straight P.D."/>
        </authorList>
    </citation>
    <scope>NUCLEOTIDE SEQUENCE [LARGE SCALE GENOMIC DNA]</scope>
    <source>
        <strain evidence="12 13">Riq4</strain>
    </source>
</reference>
<comment type="subunit">
    <text evidence="2 9">Forms a 24-polypeptide structural core with octahedral symmetry.</text>
</comment>
<dbReference type="FunFam" id="3.30.559.10:FF:000004">
    <property type="entry name" value="Acetyltransferase component of pyruvate dehydrogenase complex"/>
    <property type="match status" value="1"/>
</dbReference>
<evidence type="ECO:0000256" key="7">
    <source>
        <dbReference type="ARBA" id="ARBA00025211"/>
    </source>
</evidence>
<feature type="domain" description="Peripheral subunit-binding (PSBD)" evidence="11">
    <location>
        <begin position="338"/>
        <end position="375"/>
    </location>
</feature>
<evidence type="ECO:0000313" key="12">
    <source>
        <dbReference type="EMBL" id="KNH27290.1"/>
    </source>
</evidence>
<dbReference type="Gene3D" id="3.30.559.10">
    <property type="entry name" value="Chloramphenicol acetyltransferase-like domain"/>
    <property type="match status" value="1"/>
</dbReference>
<evidence type="ECO:0000259" key="10">
    <source>
        <dbReference type="PROSITE" id="PS50968"/>
    </source>
</evidence>
<evidence type="ECO:0000256" key="5">
    <source>
        <dbReference type="ARBA" id="ARBA00022823"/>
    </source>
</evidence>
<dbReference type="PROSITE" id="PS00189">
    <property type="entry name" value="LIPOYL"/>
    <property type="match status" value="3"/>
</dbReference>
<dbReference type="OrthoDB" id="9805770at2"/>
<dbReference type="EC" id="2.3.1.12" evidence="9"/>
<evidence type="ECO:0000256" key="4">
    <source>
        <dbReference type="ARBA" id="ARBA00022737"/>
    </source>
</evidence>
<evidence type="ECO:0000256" key="6">
    <source>
        <dbReference type="ARBA" id="ARBA00023315"/>
    </source>
</evidence>
<comment type="cofactor">
    <cofactor evidence="9">
        <name>(R)-lipoate</name>
        <dbReference type="ChEBI" id="CHEBI:83088"/>
    </cofactor>
    <text evidence="9">Binds 3 lipoyl cofactors covalently.</text>
</comment>
<keyword evidence="6 9" id="KW-0012">Acyltransferase</keyword>
<dbReference type="Pfam" id="PF00364">
    <property type="entry name" value="Biotin_lipoyl"/>
    <property type="match status" value="3"/>
</dbReference>
<dbReference type="PROSITE" id="PS50968">
    <property type="entry name" value="BIOTINYL_LIPOYL"/>
    <property type="match status" value="3"/>
</dbReference>
<dbReference type="PROSITE" id="PS51826">
    <property type="entry name" value="PSBD"/>
    <property type="match status" value="1"/>
</dbReference>
<evidence type="ECO:0000313" key="13">
    <source>
        <dbReference type="Proteomes" id="UP000036955"/>
    </source>
</evidence>
<dbReference type="FunFam" id="2.40.50.100:FF:000009">
    <property type="entry name" value="Acetyltransferase component of pyruvate dehydrogenase complex"/>
    <property type="match status" value="3"/>
</dbReference>
<gene>
    <name evidence="12" type="ORF">ACS77_12085</name>
</gene>
<dbReference type="InterPro" id="IPR004167">
    <property type="entry name" value="PSBD"/>
</dbReference>
<dbReference type="GO" id="GO:0006086">
    <property type="term" value="P:pyruvate decarboxylation to acetyl-CoA"/>
    <property type="evidence" value="ECO:0007669"/>
    <property type="project" value="UniProtKB-UniRule"/>
</dbReference>
<evidence type="ECO:0000256" key="3">
    <source>
        <dbReference type="ARBA" id="ARBA00022679"/>
    </source>
</evidence>
<dbReference type="Gene3D" id="2.40.50.100">
    <property type="match status" value="3"/>
</dbReference>
<dbReference type="SUPFAM" id="SSF52777">
    <property type="entry name" value="CoA-dependent acyltransferases"/>
    <property type="match status" value="1"/>
</dbReference>
<sequence>MSELIRVPDIGSGEGEVIELFVKVGDRIEADQSILTLESDKASMEVPAPKAGIIKSLKVKLGDRLKEGDELLELEVEGAAAAAAAPAAKAEAAPAAAKAPAAPAAAPAAASVQQVHVPDIGSSGKAQIIEIQVKVGDTVAADQSLITLESDKASMEIPSPAAGVVKAISVKLNDEVGTGDLILDLEVAGAAAPAAAAPAQAAAPAAAPAPAAAAPAAPVADTVQDIHVPDIGSAGKAKIIEVLVKAGDTVTADQSLITLESDKASMEIPSPAAGVVESVSVKLDDEVGTGDLILKLKVKGAAPAAAPAPAPAPAAAAPAAPAPAAPAAAPAKPGAKVHAGPAVRQLAREFGVELSAVSPSGPHGRVLKEDVQVYVKAMMQKAKEAPAAGGATGGAGIPPIPVVDFSRFGETEEVPMTRLMQIGASSLHRSWLNIPHVTQFDSADITELEAFRIAQKAVAEKAGVKLTILPLLLKSCAHLLKELPDFNSSLAPSGKAIIRKKYVNIGFAVDTPEGLLVPVIKNVDQKSLLQLAAEAAALAAKARDKKLTADDMQGACFTISSLGHIGGTGFTPIVNAPEVAILGVSKATIQPVWDGKAFQPKLMLPLSLSYDHRVINGAAAARFTKRLSDLLADIRTILL</sequence>
<dbReference type="InterPro" id="IPR011053">
    <property type="entry name" value="Single_hybrid_motif"/>
</dbReference>
<dbReference type="InterPro" id="IPR001078">
    <property type="entry name" value="2-oxoacid_DH_actylTfrase"/>
</dbReference>
<comment type="function">
    <text evidence="7">The pyruvate dehydrogenase complex catalyzes the overall conversion of pyruvate to acetyl-CoA and CO(2). It contains multiple copies of three enzymatic components: pyruvate dehydrogenase (E1), dihydrolipoamide acetyltransferase (E2) and lipoamide dehydrogenase (E3).</text>
</comment>
<keyword evidence="4" id="KW-0677">Repeat</keyword>
<dbReference type="NCBIfam" id="NF008814">
    <property type="entry name" value="PRK11854.1"/>
    <property type="match status" value="1"/>
</dbReference>
<dbReference type="GO" id="GO:0005737">
    <property type="term" value="C:cytoplasm"/>
    <property type="evidence" value="ECO:0007669"/>
    <property type="project" value="TreeGrafter"/>
</dbReference>
<dbReference type="CDD" id="cd06849">
    <property type="entry name" value="lipoyl_domain"/>
    <property type="match status" value="3"/>
</dbReference>
<evidence type="ECO:0000259" key="11">
    <source>
        <dbReference type="PROSITE" id="PS51826"/>
    </source>
</evidence>
<dbReference type="AlphaFoldDB" id="A0A0L1MFI2"/>